<dbReference type="AlphaFoldDB" id="A0A168K0W5"/>
<evidence type="ECO:0000313" key="3">
    <source>
        <dbReference type="Proteomes" id="UP000076881"/>
    </source>
</evidence>
<dbReference type="OrthoDB" id="5592879at2759"/>
<sequence>MAYKREIEIVFDVTSFRPGGVNSQIDLWYIADCREKDPLPRTVEKDFFLQCIRDYIRALKQSTTKIPELLSVVQQSWDRATKVASQIRRVNSTFPTQVRKTSDSSIEIVTSLLVVPLHTRVQVTLELQNHNITKALDMNIASSVAVVYGEHFNVNKIGEFLASKIGRQMGAMEDDWSDIFVELHRRLLARGRK</sequence>
<dbReference type="InterPro" id="IPR033338">
    <property type="entry name" value="Spc105/Spc7"/>
</dbReference>
<reference evidence="2 3" key="1">
    <citation type="journal article" date="2016" name="Genome Biol. Evol.">
        <title>Divergent and convergent evolution of fungal pathogenicity.</title>
        <authorList>
            <person name="Shang Y."/>
            <person name="Xiao G."/>
            <person name="Zheng P."/>
            <person name="Cen K."/>
            <person name="Zhan S."/>
            <person name="Wang C."/>
        </authorList>
    </citation>
    <scope>NUCLEOTIDE SEQUENCE [LARGE SCALE GENOMIC DNA]</scope>
    <source>
        <strain evidence="2 3">RCEF 1005</strain>
    </source>
</reference>
<gene>
    <name evidence="2" type="ORF">LEL_00654</name>
</gene>
<comment type="caution">
    <text evidence="2">The sequence shown here is derived from an EMBL/GenBank/DDBJ whole genome shotgun (WGS) entry which is preliminary data.</text>
</comment>
<evidence type="ECO:0000313" key="2">
    <source>
        <dbReference type="EMBL" id="OAA81109.1"/>
    </source>
</evidence>
<keyword evidence="3" id="KW-1185">Reference proteome</keyword>
<dbReference type="PANTHER" id="PTHR28260:SF1">
    <property type="entry name" value="SPINDLE POLE BODY COMPONENT SPC105"/>
    <property type="match status" value="1"/>
</dbReference>
<dbReference type="GO" id="GO:0034501">
    <property type="term" value="P:protein localization to kinetochore"/>
    <property type="evidence" value="ECO:0007669"/>
    <property type="project" value="TreeGrafter"/>
</dbReference>
<dbReference type="STRING" id="1081108.A0A168K0W5"/>
<dbReference type="InterPro" id="IPR040850">
    <property type="entry name" value="Knl1_RWD_C"/>
</dbReference>
<accession>A0A168K0W5</accession>
<proteinExistence type="predicted"/>
<dbReference type="EMBL" id="AZHF01000001">
    <property type="protein sequence ID" value="OAA81109.1"/>
    <property type="molecule type" value="Genomic_DNA"/>
</dbReference>
<dbReference type="PANTHER" id="PTHR28260">
    <property type="entry name" value="SPINDLE POLE BODY COMPONENT SPC105"/>
    <property type="match status" value="1"/>
</dbReference>
<dbReference type="GO" id="GO:0000776">
    <property type="term" value="C:kinetochore"/>
    <property type="evidence" value="ECO:0007669"/>
    <property type="project" value="TreeGrafter"/>
</dbReference>
<dbReference type="Proteomes" id="UP000076881">
    <property type="component" value="Unassembled WGS sequence"/>
</dbReference>
<dbReference type="GO" id="GO:0007094">
    <property type="term" value="P:mitotic spindle assembly checkpoint signaling"/>
    <property type="evidence" value="ECO:0007669"/>
    <property type="project" value="TreeGrafter"/>
</dbReference>
<evidence type="ECO:0000259" key="1">
    <source>
        <dbReference type="Pfam" id="PF18210"/>
    </source>
</evidence>
<name>A0A168K0W5_CORDF</name>
<protein>
    <submittedName>
        <fullName evidence="2">Chromosome segregation protein</fullName>
    </submittedName>
</protein>
<dbReference type="GO" id="GO:1990758">
    <property type="term" value="P:mitotic sister chromatid biorientation"/>
    <property type="evidence" value="ECO:0007669"/>
    <property type="project" value="TreeGrafter"/>
</dbReference>
<feature type="domain" description="Knl1 C-terminal RWD" evidence="1">
    <location>
        <begin position="1"/>
        <end position="83"/>
    </location>
</feature>
<dbReference type="Pfam" id="PF18210">
    <property type="entry name" value="Knl1_RWD_C"/>
    <property type="match status" value="1"/>
</dbReference>
<organism evidence="2 3">
    <name type="scientific">Akanthomyces lecanii RCEF 1005</name>
    <dbReference type="NCBI Taxonomy" id="1081108"/>
    <lineage>
        <taxon>Eukaryota</taxon>
        <taxon>Fungi</taxon>
        <taxon>Dikarya</taxon>
        <taxon>Ascomycota</taxon>
        <taxon>Pezizomycotina</taxon>
        <taxon>Sordariomycetes</taxon>
        <taxon>Hypocreomycetidae</taxon>
        <taxon>Hypocreales</taxon>
        <taxon>Cordycipitaceae</taxon>
        <taxon>Akanthomyces</taxon>
        <taxon>Cordyceps confragosa</taxon>
    </lineage>
</organism>